<organism evidence="2 3">
    <name type="scientific">Iphiclides podalirius</name>
    <name type="common">scarce swallowtail</name>
    <dbReference type="NCBI Taxonomy" id="110791"/>
    <lineage>
        <taxon>Eukaryota</taxon>
        <taxon>Metazoa</taxon>
        <taxon>Ecdysozoa</taxon>
        <taxon>Arthropoda</taxon>
        <taxon>Hexapoda</taxon>
        <taxon>Insecta</taxon>
        <taxon>Pterygota</taxon>
        <taxon>Neoptera</taxon>
        <taxon>Endopterygota</taxon>
        <taxon>Lepidoptera</taxon>
        <taxon>Glossata</taxon>
        <taxon>Ditrysia</taxon>
        <taxon>Papilionoidea</taxon>
        <taxon>Papilionidae</taxon>
        <taxon>Papilioninae</taxon>
        <taxon>Iphiclides</taxon>
    </lineage>
</organism>
<feature type="region of interest" description="Disordered" evidence="1">
    <location>
        <begin position="138"/>
        <end position="163"/>
    </location>
</feature>
<protein>
    <submittedName>
        <fullName evidence="2">Uncharacterized protein</fullName>
    </submittedName>
</protein>
<reference evidence="2" key="1">
    <citation type="submission" date="2022-03" db="EMBL/GenBank/DDBJ databases">
        <authorList>
            <person name="Martin H S."/>
        </authorList>
    </citation>
    <scope>NUCLEOTIDE SEQUENCE</scope>
</reference>
<accession>A0ABN8HS74</accession>
<dbReference type="Proteomes" id="UP000837857">
    <property type="component" value="Chromosome 11"/>
</dbReference>
<keyword evidence="3" id="KW-1185">Reference proteome</keyword>
<proteinExistence type="predicted"/>
<dbReference type="EMBL" id="OW152823">
    <property type="protein sequence ID" value="CAH2039736.1"/>
    <property type="molecule type" value="Genomic_DNA"/>
</dbReference>
<evidence type="ECO:0000313" key="3">
    <source>
        <dbReference type="Proteomes" id="UP000837857"/>
    </source>
</evidence>
<sequence length="163" mass="18935">MFNGWRALIARPPSLVGNLDVHGPLAAHMEQLRVFLDKIKNLCVLAKNDPDLSFEGLSAIDPKMEALPEVTLLDFLLESQHILELRRVLNFHRRVDDYVYYFENVWPLPTHYTPRLLYKLKIDDSFVEPLPVMPWEISKKEVDEEGKDTERDEEQSIVSSDSD</sequence>
<gene>
    <name evidence="2" type="ORF">IPOD504_LOCUS1934</name>
</gene>
<name>A0ABN8HS74_9NEOP</name>
<evidence type="ECO:0000313" key="2">
    <source>
        <dbReference type="EMBL" id="CAH2039736.1"/>
    </source>
</evidence>
<evidence type="ECO:0000256" key="1">
    <source>
        <dbReference type="SAM" id="MobiDB-lite"/>
    </source>
</evidence>
<feature type="compositionally biased region" description="Acidic residues" evidence="1">
    <location>
        <begin position="143"/>
        <end position="155"/>
    </location>
</feature>
<feature type="non-terminal residue" evidence="2">
    <location>
        <position position="163"/>
    </location>
</feature>